<reference evidence="1" key="1">
    <citation type="submission" date="2019-08" db="EMBL/GenBank/DDBJ databases">
        <authorList>
            <person name="Kucharzyk K."/>
            <person name="Murdoch R.W."/>
            <person name="Higgins S."/>
            <person name="Loffler F."/>
        </authorList>
    </citation>
    <scope>NUCLEOTIDE SEQUENCE</scope>
</reference>
<accession>A0A645GLC4</accession>
<gene>
    <name evidence="1" type="ORF">SDC9_175121</name>
</gene>
<proteinExistence type="predicted"/>
<dbReference type="AlphaFoldDB" id="A0A645GLC4"/>
<organism evidence="1">
    <name type="scientific">bioreactor metagenome</name>
    <dbReference type="NCBI Taxonomy" id="1076179"/>
    <lineage>
        <taxon>unclassified sequences</taxon>
        <taxon>metagenomes</taxon>
        <taxon>ecological metagenomes</taxon>
    </lineage>
</organism>
<comment type="caution">
    <text evidence="1">The sequence shown here is derived from an EMBL/GenBank/DDBJ whole genome shotgun (WGS) entry which is preliminary data.</text>
</comment>
<evidence type="ECO:0000313" key="1">
    <source>
        <dbReference type="EMBL" id="MPN27687.1"/>
    </source>
</evidence>
<name>A0A645GLC4_9ZZZZ</name>
<protein>
    <submittedName>
        <fullName evidence="1">Uncharacterized protein</fullName>
    </submittedName>
</protein>
<sequence length="49" mass="5605">MANWELEYLAKRLGGPLCARQIQRAIWYREQAQMPIESIGAALAYFYGG</sequence>
<dbReference type="EMBL" id="VSSQ01077676">
    <property type="protein sequence ID" value="MPN27687.1"/>
    <property type="molecule type" value="Genomic_DNA"/>
</dbReference>